<protein>
    <submittedName>
        <fullName evidence="1">DUF4276 family protein</fullName>
    </submittedName>
</protein>
<reference evidence="1" key="1">
    <citation type="submission" date="2024-05" db="EMBL/GenBank/DDBJ databases">
        <authorList>
            <person name="Bunk B."/>
            <person name="Swiderski J."/>
            <person name="Sproer C."/>
            <person name="Thiel V."/>
        </authorList>
    </citation>
    <scope>NUCLEOTIDE SEQUENCE</scope>
    <source>
        <strain evidence="1">DSM 17735</strain>
    </source>
</reference>
<evidence type="ECO:0000313" key="1">
    <source>
        <dbReference type="EMBL" id="XBP68820.1"/>
    </source>
</evidence>
<sequence>MIEHLVFFLEGPSEKDFLQGIWPTVMPAHITPHFQVFQGKQDLEKQLVRRMKYWLKPNSRFIVMRDQDSADCADIKARLRRLCDEAGQPAAVIRIACRELESFFVGDWAAIAAGFGKPALAAQAKKAKYRTPDELGNPAEEIKRHLPSYQKREGARKIAPHLKTVNNKSPSFRVLMQTLEDMAKG</sequence>
<dbReference type="Pfam" id="PF14103">
    <property type="entry name" value="DUF4276"/>
    <property type="match status" value="1"/>
</dbReference>
<dbReference type="AlphaFoldDB" id="A0AAU7LMJ1"/>
<dbReference type="RefSeq" id="WP_349276977.1">
    <property type="nucleotide sequence ID" value="NZ_CBCSCU010000022.1"/>
</dbReference>
<dbReference type="EMBL" id="CP157675">
    <property type="protein sequence ID" value="XBP68820.1"/>
    <property type="molecule type" value="Genomic_DNA"/>
</dbReference>
<gene>
    <name evidence="1" type="ORF">ABLV49_12980</name>
</gene>
<accession>A0AAU7LMJ1</accession>
<organism evidence="1">
    <name type="scientific">Polaromonas hydrogenivorans</name>
    <dbReference type="NCBI Taxonomy" id="335476"/>
    <lineage>
        <taxon>Bacteria</taxon>
        <taxon>Pseudomonadati</taxon>
        <taxon>Pseudomonadota</taxon>
        <taxon>Betaproteobacteria</taxon>
        <taxon>Burkholderiales</taxon>
        <taxon>Comamonadaceae</taxon>
        <taxon>Polaromonas</taxon>
    </lineage>
</organism>
<dbReference type="InterPro" id="IPR025455">
    <property type="entry name" value="DUF4276"/>
</dbReference>
<name>A0AAU7LMJ1_9BURK</name>
<proteinExistence type="predicted"/>